<dbReference type="Pfam" id="PF03496">
    <property type="entry name" value="ADPrib_exo_Tox"/>
    <property type="match status" value="1"/>
</dbReference>
<evidence type="ECO:0000313" key="3">
    <source>
        <dbReference type="Proteomes" id="UP000219412"/>
    </source>
</evidence>
<evidence type="ECO:0000259" key="1">
    <source>
        <dbReference type="Pfam" id="PF03496"/>
    </source>
</evidence>
<dbReference type="PROSITE" id="PS51996">
    <property type="entry name" value="TR_MART"/>
    <property type="match status" value="1"/>
</dbReference>
<organism evidence="2 3">
    <name type="scientific">Salinicoccus kekensis</name>
    <dbReference type="NCBI Taxonomy" id="714307"/>
    <lineage>
        <taxon>Bacteria</taxon>
        <taxon>Bacillati</taxon>
        <taxon>Bacillota</taxon>
        <taxon>Bacilli</taxon>
        <taxon>Bacillales</taxon>
        <taxon>Staphylococcaceae</taxon>
        <taxon>Salinicoccus</taxon>
    </lineage>
</organism>
<accession>A0A285UNG1</accession>
<protein>
    <submittedName>
        <fullName evidence="2">ADP-ribosyltransferase exoenzyme</fullName>
    </submittedName>
</protein>
<dbReference type="Proteomes" id="UP000219412">
    <property type="component" value="Unassembled WGS sequence"/>
</dbReference>
<dbReference type="EMBL" id="OBQF01000005">
    <property type="protein sequence ID" value="SOC43434.1"/>
    <property type="molecule type" value="Genomic_DNA"/>
</dbReference>
<dbReference type="AlphaFoldDB" id="A0A285UNG1"/>
<dbReference type="OrthoDB" id="9765386at2"/>
<dbReference type="SUPFAM" id="SSF56399">
    <property type="entry name" value="ADP-ribosylation"/>
    <property type="match status" value="1"/>
</dbReference>
<proteinExistence type="predicted"/>
<reference evidence="3" key="1">
    <citation type="submission" date="2017-08" db="EMBL/GenBank/DDBJ databases">
        <authorList>
            <person name="Varghese N."/>
            <person name="Submissions S."/>
        </authorList>
    </citation>
    <scope>NUCLEOTIDE SEQUENCE [LARGE SCALE GENOMIC DNA]</scope>
    <source>
        <strain evidence="3">DSM 23173</strain>
    </source>
</reference>
<dbReference type="Gene3D" id="3.90.176.10">
    <property type="entry name" value="Toxin ADP-ribosyltransferase, Chain A, domain 1"/>
    <property type="match status" value="1"/>
</dbReference>
<evidence type="ECO:0000313" key="2">
    <source>
        <dbReference type="EMBL" id="SOC43434.1"/>
    </source>
</evidence>
<dbReference type="InterPro" id="IPR003540">
    <property type="entry name" value="ADP-ribosyltransferase"/>
</dbReference>
<sequence length="180" mass="20875">MTASLEKNLMRHALRKWLPRLNSCEKTAIIDYTDVHLYRLVNQILRSSGINGSSPSFIIKMINNIDSGLRKFKFNTGFTAYRRVSEEEYIFLENNETINSFADFKSTTILKDIALDFSQDETKHIILVQLPPFVNGAYIAPLSIFKDEKEFLLNKGTKYQIIDKLYVAERNIKYLILKVV</sequence>
<feature type="domain" description="ADP ribosyltransferase" evidence="1">
    <location>
        <begin position="14"/>
        <end position="177"/>
    </location>
</feature>
<name>A0A285UNG1_9STAP</name>
<dbReference type="GO" id="GO:0016740">
    <property type="term" value="F:transferase activity"/>
    <property type="evidence" value="ECO:0007669"/>
    <property type="project" value="UniProtKB-KW"/>
</dbReference>
<keyword evidence="3" id="KW-1185">Reference proteome</keyword>
<keyword evidence="2" id="KW-0808">Transferase</keyword>
<gene>
    <name evidence="2" type="ORF">SAMN05878391_1979</name>
</gene>
<dbReference type="GO" id="GO:0005576">
    <property type="term" value="C:extracellular region"/>
    <property type="evidence" value="ECO:0007669"/>
    <property type="project" value="InterPro"/>
</dbReference>